<keyword evidence="3 9" id="KW-0812">Transmembrane</keyword>
<feature type="transmembrane region" description="Helical" evidence="9">
    <location>
        <begin position="929"/>
        <end position="947"/>
    </location>
</feature>
<keyword evidence="5 9" id="KW-1133">Transmembrane helix</keyword>
<dbReference type="GO" id="GO:0004930">
    <property type="term" value="F:G protein-coupled receptor activity"/>
    <property type="evidence" value="ECO:0007669"/>
    <property type="project" value="InterPro"/>
</dbReference>
<dbReference type="InterPro" id="IPR001879">
    <property type="entry name" value="GPCR_2_extracellular_dom"/>
</dbReference>
<feature type="domain" description="G-protein coupled receptors family 2 profile 1" evidence="10">
    <location>
        <begin position="312"/>
        <end position="387"/>
    </location>
</feature>
<dbReference type="InterPro" id="IPR013320">
    <property type="entry name" value="ConA-like_dom_sf"/>
</dbReference>
<evidence type="ECO:0000256" key="6">
    <source>
        <dbReference type="ARBA" id="ARBA00023136"/>
    </source>
</evidence>
<accession>A0A1D1VFI4</accession>
<evidence type="ECO:0000259" key="12">
    <source>
        <dbReference type="PROSITE" id="PS51828"/>
    </source>
</evidence>
<comment type="caution">
    <text evidence="13">The sequence shown here is derived from an EMBL/GenBank/DDBJ whole genome shotgun (WGS) entry which is preliminary data.</text>
</comment>
<dbReference type="AlphaFoldDB" id="A0A1D1VFI4"/>
<dbReference type="GO" id="GO:0005886">
    <property type="term" value="C:plasma membrane"/>
    <property type="evidence" value="ECO:0007669"/>
    <property type="project" value="TreeGrafter"/>
</dbReference>
<keyword evidence="6 9" id="KW-0472">Membrane</keyword>
<dbReference type="Pfam" id="PF00002">
    <property type="entry name" value="7tm_2"/>
    <property type="match status" value="1"/>
</dbReference>
<feature type="transmembrane region" description="Helical" evidence="9">
    <location>
        <begin position="840"/>
        <end position="858"/>
    </location>
</feature>
<dbReference type="InterPro" id="IPR046338">
    <property type="entry name" value="GAIN_dom_sf"/>
</dbReference>
<evidence type="ECO:0000259" key="10">
    <source>
        <dbReference type="PROSITE" id="PS50227"/>
    </source>
</evidence>
<feature type="compositionally biased region" description="Basic and acidic residues" evidence="8">
    <location>
        <begin position="1022"/>
        <end position="1040"/>
    </location>
</feature>
<evidence type="ECO:0000256" key="5">
    <source>
        <dbReference type="ARBA" id="ARBA00022989"/>
    </source>
</evidence>
<dbReference type="SUPFAM" id="SSF49899">
    <property type="entry name" value="Concanavalin A-like lectins/glucanases"/>
    <property type="match status" value="1"/>
</dbReference>
<evidence type="ECO:0000256" key="9">
    <source>
        <dbReference type="SAM" id="Phobius"/>
    </source>
</evidence>
<dbReference type="GO" id="GO:0007166">
    <property type="term" value="P:cell surface receptor signaling pathway"/>
    <property type="evidence" value="ECO:0007669"/>
    <property type="project" value="InterPro"/>
</dbReference>
<dbReference type="SMART" id="SM00159">
    <property type="entry name" value="PTX"/>
    <property type="match status" value="1"/>
</dbReference>
<dbReference type="PROSITE" id="PS50261">
    <property type="entry name" value="G_PROTEIN_RECEP_F2_4"/>
    <property type="match status" value="1"/>
</dbReference>
<feature type="domain" description="G-protein coupled receptors family 2 profile 2" evidence="11">
    <location>
        <begin position="735"/>
        <end position="975"/>
    </location>
</feature>
<evidence type="ECO:0000259" key="11">
    <source>
        <dbReference type="PROSITE" id="PS50261"/>
    </source>
</evidence>
<reference evidence="13 14" key="1">
    <citation type="journal article" date="2016" name="Nat. Commun.">
        <title>Extremotolerant tardigrade genome and improved radiotolerance of human cultured cells by tardigrade-unique protein.</title>
        <authorList>
            <person name="Hashimoto T."/>
            <person name="Horikawa D.D."/>
            <person name="Saito Y."/>
            <person name="Kuwahara H."/>
            <person name="Kozuka-Hata H."/>
            <person name="Shin-I T."/>
            <person name="Minakuchi Y."/>
            <person name="Ohishi K."/>
            <person name="Motoyama A."/>
            <person name="Aizu T."/>
            <person name="Enomoto A."/>
            <person name="Kondo K."/>
            <person name="Tanaka S."/>
            <person name="Hara Y."/>
            <person name="Koshikawa S."/>
            <person name="Sagara H."/>
            <person name="Miura T."/>
            <person name="Yokobori S."/>
            <person name="Miyagawa K."/>
            <person name="Suzuki Y."/>
            <person name="Kubo T."/>
            <person name="Oyama M."/>
            <person name="Kohara Y."/>
            <person name="Fujiyama A."/>
            <person name="Arakawa K."/>
            <person name="Katayama T."/>
            <person name="Toyoda A."/>
            <person name="Kunieda T."/>
        </authorList>
    </citation>
    <scope>NUCLEOTIDE SEQUENCE [LARGE SCALE GENOMIC DNA]</scope>
    <source>
        <strain evidence="13 14">YOKOZUNA-1</strain>
    </source>
</reference>
<proteinExistence type="inferred from homology"/>
<evidence type="ECO:0000256" key="8">
    <source>
        <dbReference type="SAM" id="MobiDB-lite"/>
    </source>
</evidence>
<feature type="transmembrane region" description="Helical" evidence="9">
    <location>
        <begin position="879"/>
        <end position="901"/>
    </location>
</feature>
<name>A0A1D1VFI4_RAMVA</name>
<dbReference type="Pfam" id="PF13385">
    <property type="entry name" value="Laminin_G_3"/>
    <property type="match status" value="1"/>
</dbReference>
<comment type="similarity">
    <text evidence="2">Belongs to the G-protein coupled receptor 2 family. Adhesion G-protein coupled receptor (ADGR) subfamily.</text>
</comment>
<sequence>MVDQLKKPCSVMLLGVLTVFLGTLCGFSNAARVEMEHLNEKNFTMYCDMRYYRVPYCKDSSSGYQCLCGPGFEYNAQGMCIAVSTNSRLEFDGGPKAQYAILVGKPLRALDSFTVTFWLRIKKRNSNGYIVSYSVRDHPNIFYMMLQDGKIKVKMYNETFVSERIRSFMEPDGKWRHVAFSWSSKGGNWVLHVDGANADRKVHFGSGLILPASGETTLGAKSHHFIREKKTLWLEDEAPQNLAMDLSHFNLWFNVLPTREIRMIMKDCHLKYCGTAIRWTDFRDGTRGAVKLRWPSGVFNRCFGEWIDDEVTCDRYCSVIKGARCREEMIENVRWPRTEATTTVKVLCPGKTALDAHYANRSCHITASPGNKGKWGQPMIDECLGAETKTQLRHAEELSKNKLTAYDLVFPFLSRLSEVTKPSNAHSPNDLAAYIKVTEFLLEFQEDRIRNRNWLVDRWQNEQSTKLYPNSTDVKVFMNQLMVIFNNLLPGQGNEQAWNLTKPFGQSLVHLLNIMVKFVDIHAGVLLRDVVVERSSPHSTNFSLVMGKLAINMEVHFSNHSHTLRYPKDDQSIQPLFHGYSETRAIIKKSVWSNQSSLAKKRAFVVTTIFISNVREFLPNPYYENKNPLEDNLNSALYLIRFFPEDPTPMNSRSIVTTFSYLSTKNISDAQCFRLQYEKIRKGFVWKFSKQDCVRLHHTISRAMCTCPDSGFFYGVTTDMYDPNWVEEKVVIYFMNWATYFGCAMSALCSLLGFCILVFLRTSSNTSTLHKNTALAVGFAQLSLMCGIDLHEFLIPCRIFTIATLYFILCLFCWMCNQAFHIYSVVTYSVHNNDEIEEGSVIKFMIGGWVFPILPVLVGALTKGDKFFHKGACFVSWDWFFIVGAPGIFVIFVTLLMKVIALKEYMQSSYSLSEKGNKLVVNYMKAGRSQWGTVLAMYCCLLVALRLESTVLKFLFAIFSILQGSSLLCFSVLMNDEVRNILLNTYEGSKDKEEAGIIDELAELTHTQAQLAAHRKQSRQHSSYEKEGSFRAKGSLDHSHRGSPHSPQGSHAPSDVDAPHQKKRSQGMLHQIMDVLGQGDHARAASGGGFNAPGGGPRDVLDENAGGGLSFLDDTAMMDTAI</sequence>
<dbReference type="PANTHER" id="PTHR12011">
    <property type="entry name" value="ADHESION G-PROTEIN COUPLED RECEPTOR"/>
    <property type="match status" value="1"/>
</dbReference>
<dbReference type="Gene3D" id="1.20.1070.10">
    <property type="entry name" value="Rhodopsin 7-helix transmembrane proteins"/>
    <property type="match status" value="1"/>
</dbReference>
<dbReference type="PANTHER" id="PTHR12011:SF470">
    <property type="entry name" value="ADHESION G PROTEIN-COUPLED RECEPTOR L2-LIKE"/>
    <property type="match status" value="1"/>
</dbReference>
<evidence type="ECO:0000256" key="7">
    <source>
        <dbReference type="PROSITE-ProRule" id="PRU01172"/>
    </source>
</evidence>
<evidence type="ECO:0008006" key="15">
    <source>
        <dbReference type="Google" id="ProtNLM"/>
    </source>
</evidence>
<evidence type="ECO:0000256" key="2">
    <source>
        <dbReference type="ARBA" id="ARBA00007343"/>
    </source>
</evidence>
<dbReference type="Proteomes" id="UP000186922">
    <property type="component" value="Unassembled WGS sequence"/>
</dbReference>
<dbReference type="InterPro" id="IPR000832">
    <property type="entry name" value="GPCR_2_secretin-like"/>
</dbReference>
<feature type="transmembrane region" description="Helical" evidence="9">
    <location>
        <begin position="954"/>
        <end position="974"/>
    </location>
</feature>
<dbReference type="Gene3D" id="2.60.220.50">
    <property type="match status" value="1"/>
</dbReference>
<feature type="transmembrane region" description="Helical" evidence="9">
    <location>
        <begin position="737"/>
        <end position="760"/>
    </location>
</feature>
<evidence type="ECO:0000256" key="4">
    <source>
        <dbReference type="ARBA" id="ARBA00022729"/>
    </source>
</evidence>
<dbReference type="GO" id="GO:0007189">
    <property type="term" value="P:adenylate cyclase-activating G protein-coupled receptor signaling pathway"/>
    <property type="evidence" value="ECO:0007669"/>
    <property type="project" value="TreeGrafter"/>
</dbReference>
<protein>
    <recommendedName>
        <fullName evidence="15">G-protein coupled receptors family 2 profile 2 domain-containing protein</fullName>
    </recommendedName>
</protein>
<comment type="subcellular location">
    <subcellularLocation>
        <location evidence="1">Membrane</location>
        <topology evidence="1">Multi-pass membrane protein</topology>
    </subcellularLocation>
</comment>
<feature type="domain" description="Pentraxin (PTX)" evidence="12">
    <location>
        <begin position="85"/>
        <end position="299"/>
    </location>
</feature>
<feature type="transmembrane region" description="Helical" evidence="9">
    <location>
        <begin position="799"/>
        <end position="820"/>
    </location>
</feature>
<dbReference type="InterPro" id="IPR001759">
    <property type="entry name" value="PTX_dom"/>
</dbReference>
<gene>
    <name evidence="13" type="primary">RvY_11246-1</name>
    <name evidence="13" type="synonym">RvY_11246.1</name>
    <name evidence="13" type="ORF">RvY_11246</name>
</gene>
<evidence type="ECO:0000313" key="14">
    <source>
        <dbReference type="Proteomes" id="UP000186922"/>
    </source>
</evidence>
<keyword evidence="14" id="KW-1185">Reference proteome</keyword>
<comment type="caution">
    <text evidence="7">Lacks conserved residue(s) required for the propagation of feature annotation.</text>
</comment>
<dbReference type="EMBL" id="BDGG01000006">
    <property type="protein sequence ID" value="GAV00392.1"/>
    <property type="molecule type" value="Genomic_DNA"/>
</dbReference>
<dbReference type="PROSITE" id="PS50227">
    <property type="entry name" value="G_PROTEIN_RECEP_F2_3"/>
    <property type="match status" value="1"/>
</dbReference>
<dbReference type="STRING" id="947166.A0A1D1VFI4"/>
<dbReference type="OrthoDB" id="547680at2759"/>
<dbReference type="PROSITE" id="PS51828">
    <property type="entry name" value="PTX_2"/>
    <property type="match status" value="1"/>
</dbReference>
<dbReference type="Gene3D" id="2.60.120.200">
    <property type="match status" value="1"/>
</dbReference>
<organism evidence="13 14">
    <name type="scientific">Ramazzottius varieornatus</name>
    <name type="common">Water bear</name>
    <name type="synonym">Tardigrade</name>
    <dbReference type="NCBI Taxonomy" id="947166"/>
    <lineage>
        <taxon>Eukaryota</taxon>
        <taxon>Metazoa</taxon>
        <taxon>Ecdysozoa</taxon>
        <taxon>Tardigrada</taxon>
        <taxon>Eutardigrada</taxon>
        <taxon>Parachela</taxon>
        <taxon>Hypsibioidea</taxon>
        <taxon>Ramazzottiidae</taxon>
        <taxon>Ramazzottius</taxon>
    </lineage>
</organism>
<keyword evidence="4" id="KW-0732">Signal</keyword>
<evidence type="ECO:0000256" key="1">
    <source>
        <dbReference type="ARBA" id="ARBA00004141"/>
    </source>
</evidence>
<dbReference type="InterPro" id="IPR017981">
    <property type="entry name" value="GPCR_2-like_7TM"/>
</dbReference>
<evidence type="ECO:0000313" key="13">
    <source>
        <dbReference type="EMBL" id="GAV00392.1"/>
    </source>
</evidence>
<evidence type="ECO:0000256" key="3">
    <source>
        <dbReference type="ARBA" id="ARBA00022692"/>
    </source>
</evidence>
<feature type="region of interest" description="Disordered" evidence="8">
    <location>
        <begin position="1009"/>
        <end position="1065"/>
    </location>
</feature>